<accession>A0A0A2W5H4</accession>
<proteinExistence type="inferred from homology"/>
<protein>
    <submittedName>
        <fullName evidence="12">Putative ABC transporter permease protein</fullName>
    </submittedName>
</protein>
<feature type="transmembrane region" description="Helical" evidence="10">
    <location>
        <begin position="269"/>
        <end position="292"/>
    </location>
</feature>
<keyword evidence="4" id="KW-1003">Cell membrane</keyword>
<name>A0A0A2W5H4_BEABA</name>
<keyword evidence="8 10" id="KW-1133">Transmembrane helix</keyword>
<dbReference type="SMART" id="SM00382">
    <property type="entry name" value="AAA"/>
    <property type="match status" value="1"/>
</dbReference>
<comment type="caution">
    <text evidence="12">The sequence shown here is derived from an EMBL/GenBank/DDBJ whole genome shotgun (WGS) entry which is preliminary data.</text>
</comment>
<sequence length="600" mass="64328">MSATTDPMPNEAQPATIMGRYQQVLRHRYLLMGALVIAILASLLLDFTLGPSGLPLDTLWQTLIDPASANAGTRVIVWDIRLPYALMALLVGMALGLAGAEMQTILNNPLASPFTLGVSSAAAFGAALAIILGIGIPGVPDQWFISANAFVFALFAALMLDAITRWTRVASSGVVLFGIALVFTFNALVSMLQFIASEDTLQGLVFWTMGSLARASWDKLGVLLLAFAIIMPISMLSSWKLTALRLGEDRAVSFGIDVKRLRLGTLLRISILSALSVAFVGPIGFIGLVAPHIARMLFGEDHRFYLPGSVLVGALVLSLASVASKNIIPGVIIPVGIVTSLGLKIDAFNAGYPKRKIIENLSVPALPRGKITVLLGPNGCGKSTLLRSLAGLNRAEGQLYLDGEDLMALPFAKRAEKVVYLPQSLPQGVHLHVLESIIVAQRASGGRHSAESEAQVMELLKQLGISHLALSYLDQLSGGQKQLVGLAQSLIRRPSLLLLDEPLSALDLNYQFHVMDLVARETRERNIVTVVVVHDINIALRHSEHVLMLRDGKLVASGEPEDVITPRSLAQVYGVKGRIERCSQGVAQVLIDGLVETPTV</sequence>
<dbReference type="Proteomes" id="UP000030106">
    <property type="component" value="Unassembled WGS sequence"/>
</dbReference>
<evidence type="ECO:0000256" key="2">
    <source>
        <dbReference type="ARBA" id="ARBA00007935"/>
    </source>
</evidence>
<keyword evidence="6" id="KW-0547">Nucleotide-binding</keyword>
<dbReference type="CDD" id="cd06550">
    <property type="entry name" value="TM_ABC_iron-siderophores_like"/>
    <property type="match status" value="1"/>
</dbReference>
<evidence type="ECO:0000256" key="1">
    <source>
        <dbReference type="ARBA" id="ARBA00004651"/>
    </source>
</evidence>
<feature type="transmembrane region" description="Helical" evidence="10">
    <location>
        <begin position="174"/>
        <end position="196"/>
    </location>
</feature>
<dbReference type="PROSITE" id="PS50893">
    <property type="entry name" value="ABC_TRANSPORTER_2"/>
    <property type="match status" value="1"/>
</dbReference>
<evidence type="ECO:0000256" key="7">
    <source>
        <dbReference type="ARBA" id="ARBA00022840"/>
    </source>
</evidence>
<dbReference type="Gene3D" id="1.10.3470.10">
    <property type="entry name" value="ABC transporter involved in vitamin B12 uptake, BtuC"/>
    <property type="match status" value="1"/>
</dbReference>
<feature type="transmembrane region" description="Helical" evidence="10">
    <location>
        <begin position="142"/>
        <end position="162"/>
    </location>
</feature>
<keyword evidence="5 10" id="KW-0812">Transmembrane</keyword>
<dbReference type="SUPFAM" id="SSF52540">
    <property type="entry name" value="P-loop containing nucleoside triphosphate hydrolases"/>
    <property type="match status" value="1"/>
</dbReference>
<evidence type="ECO:0000256" key="4">
    <source>
        <dbReference type="ARBA" id="ARBA00022475"/>
    </source>
</evidence>
<dbReference type="GO" id="GO:0005524">
    <property type="term" value="F:ATP binding"/>
    <property type="evidence" value="ECO:0007669"/>
    <property type="project" value="UniProtKB-KW"/>
</dbReference>
<evidence type="ECO:0000313" key="13">
    <source>
        <dbReference type="Proteomes" id="UP000030106"/>
    </source>
</evidence>
<dbReference type="PROSITE" id="PS00211">
    <property type="entry name" value="ABC_TRANSPORTER_1"/>
    <property type="match status" value="1"/>
</dbReference>
<evidence type="ECO:0000256" key="10">
    <source>
        <dbReference type="SAM" id="Phobius"/>
    </source>
</evidence>
<evidence type="ECO:0000256" key="6">
    <source>
        <dbReference type="ARBA" id="ARBA00022741"/>
    </source>
</evidence>
<dbReference type="PANTHER" id="PTHR30472:SF25">
    <property type="entry name" value="ABC TRANSPORTER PERMEASE PROTEIN MJ0876-RELATED"/>
    <property type="match status" value="1"/>
</dbReference>
<feature type="transmembrane region" description="Helical" evidence="10">
    <location>
        <begin position="82"/>
        <end position="102"/>
    </location>
</feature>
<evidence type="ECO:0000256" key="5">
    <source>
        <dbReference type="ARBA" id="ARBA00022692"/>
    </source>
</evidence>
<dbReference type="Gene3D" id="3.40.50.300">
    <property type="entry name" value="P-loop containing nucleotide triphosphate hydrolases"/>
    <property type="match status" value="1"/>
</dbReference>
<keyword evidence="3" id="KW-0813">Transport</keyword>
<evidence type="ECO:0000256" key="3">
    <source>
        <dbReference type="ARBA" id="ARBA00022448"/>
    </source>
</evidence>
<dbReference type="GO" id="GO:0016887">
    <property type="term" value="F:ATP hydrolysis activity"/>
    <property type="evidence" value="ECO:0007669"/>
    <property type="project" value="InterPro"/>
</dbReference>
<dbReference type="GO" id="GO:0005886">
    <property type="term" value="C:plasma membrane"/>
    <property type="evidence" value="ECO:0007669"/>
    <property type="project" value="UniProtKB-SubCell"/>
</dbReference>
<dbReference type="InterPro" id="IPR003593">
    <property type="entry name" value="AAA+_ATPase"/>
</dbReference>
<dbReference type="CDD" id="cd03214">
    <property type="entry name" value="ABC_Iron-Siderophores_B12_Hemin"/>
    <property type="match status" value="1"/>
</dbReference>
<feature type="transmembrane region" description="Helical" evidence="10">
    <location>
        <begin position="29"/>
        <end position="49"/>
    </location>
</feature>
<dbReference type="Pfam" id="PF01032">
    <property type="entry name" value="FecCD"/>
    <property type="match status" value="1"/>
</dbReference>
<dbReference type="InterPro" id="IPR000522">
    <property type="entry name" value="ABC_transptr_permease_BtuC"/>
</dbReference>
<gene>
    <name evidence="12" type="ORF">BBAD15_g115</name>
</gene>
<dbReference type="Pfam" id="PF00005">
    <property type="entry name" value="ABC_tran"/>
    <property type="match status" value="1"/>
</dbReference>
<dbReference type="InterPro" id="IPR017871">
    <property type="entry name" value="ABC_transporter-like_CS"/>
</dbReference>
<evidence type="ECO:0000256" key="9">
    <source>
        <dbReference type="ARBA" id="ARBA00023136"/>
    </source>
</evidence>
<reference evidence="12 13" key="1">
    <citation type="submission" date="2012-10" db="EMBL/GenBank/DDBJ databases">
        <title>Genome sequencing and analysis of entomopathogenic fungi Beauveria bassiana D1-5.</title>
        <authorList>
            <person name="Li Q."/>
            <person name="Wang L."/>
            <person name="Zhang Z."/>
            <person name="Wang Q."/>
            <person name="Ren J."/>
            <person name="Wang M."/>
            <person name="Xu W."/>
            <person name="Wang J."/>
            <person name="Lu Y."/>
            <person name="Du Q."/>
            <person name="Sun Z."/>
        </authorList>
    </citation>
    <scope>NUCLEOTIDE SEQUENCE [LARGE SCALE GENOMIC DNA]</scope>
    <source>
        <strain evidence="12 13">D1-5</strain>
    </source>
</reference>
<dbReference type="InterPro" id="IPR003439">
    <property type="entry name" value="ABC_transporter-like_ATP-bd"/>
</dbReference>
<dbReference type="SUPFAM" id="SSF81345">
    <property type="entry name" value="ABC transporter involved in vitamin B12 uptake, BtuC"/>
    <property type="match status" value="1"/>
</dbReference>
<comment type="subcellular location">
    <subcellularLocation>
        <location evidence="1">Cell membrane</location>
        <topology evidence="1">Multi-pass membrane protein</topology>
    </subcellularLocation>
</comment>
<dbReference type="GO" id="GO:0033214">
    <property type="term" value="P:siderophore-iron import into cell"/>
    <property type="evidence" value="ECO:0007669"/>
    <property type="project" value="TreeGrafter"/>
</dbReference>
<evidence type="ECO:0000313" key="12">
    <source>
        <dbReference type="EMBL" id="KGQ13947.1"/>
    </source>
</evidence>
<dbReference type="STRING" id="1245745.A0A0A2W5H4"/>
<feature type="transmembrane region" description="Helical" evidence="10">
    <location>
        <begin position="114"/>
        <end position="136"/>
    </location>
</feature>
<organism evidence="12 13">
    <name type="scientific">Beauveria bassiana D1-5</name>
    <dbReference type="NCBI Taxonomy" id="1245745"/>
    <lineage>
        <taxon>Eukaryota</taxon>
        <taxon>Fungi</taxon>
        <taxon>Dikarya</taxon>
        <taxon>Ascomycota</taxon>
        <taxon>Pezizomycotina</taxon>
        <taxon>Sordariomycetes</taxon>
        <taxon>Hypocreomycetidae</taxon>
        <taxon>Hypocreales</taxon>
        <taxon>Cordycipitaceae</taxon>
        <taxon>Beauveria</taxon>
    </lineage>
</organism>
<comment type="similarity">
    <text evidence="2">Belongs to the binding-protein-dependent transport system permease family. FecCD subfamily.</text>
</comment>
<evidence type="ECO:0000259" key="11">
    <source>
        <dbReference type="PROSITE" id="PS50893"/>
    </source>
</evidence>
<keyword evidence="7" id="KW-0067">ATP-binding</keyword>
<feature type="transmembrane region" description="Helical" evidence="10">
    <location>
        <begin position="216"/>
        <end position="236"/>
    </location>
</feature>
<keyword evidence="9 10" id="KW-0472">Membrane</keyword>
<dbReference type="GO" id="GO:0022857">
    <property type="term" value="F:transmembrane transporter activity"/>
    <property type="evidence" value="ECO:0007669"/>
    <property type="project" value="InterPro"/>
</dbReference>
<dbReference type="FunFam" id="1.10.3470.10:FF:000001">
    <property type="entry name" value="Vitamin B12 ABC transporter permease BtuC"/>
    <property type="match status" value="1"/>
</dbReference>
<evidence type="ECO:0000256" key="8">
    <source>
        <dbReference type="ARBA" id="ARBA00022989"/>
    </source>
</evidence>
<dbReference type="EMBL" id="ANFO01000010">
    <property type="protein sequence ID" value="KGQ13947.1"/>
    <property type="molecule type" value="Genomic_DNA"/>
</dbReference>
<feature type="domain" description="ABC transporter" evidence="11">
    <location>
        <begin position="343"/>
        <end position="576"/>
    </location>
</feature>
<feature type="transmembrane region" description="Helical" evidence="10">
    <location>
        <begin position="304"/>
        <end position="323"/>
    </location>
</feature>
<dbReference type="InterPro" id="IPR027417">
    <property type="entry name" value="P-loop_NTPase"/>
</dbReference>
<dbReference type="InterPro" id="IPR037294">
    <property type="entry name" value="ABC_BtuC-like"/>
</dbReference>
<dbReference type="AlphaFoldDB" id="A0A0A2W5H4"/>
<dbReference type="HOGENOM" id="CLU_454906_0_0_1"/>
<dbReference type="PANTHER" id="PTHR30472">
    <property type="entry name" value="FERRIC ENTEROBACTIN TRANSPORT SYSTEM PERMEASE PROTEIN"/>
    <property type="match status" value="1"/>
</dbReference>